<proteinExistence type="predicted"/>
<feature type="region of interest" description="Disordered" evidence="2">
    <location>
        <begin position="222"/>
        <end position="251"/>
    </location>
</feature>
<feature type="coiled-coil region" evidence="1">
    <location>
        <begin position="354"/>
        <end position="385"/>
    </location>
</feature>
<organism evidence="3 4">
    <name type="scientific">Pseudocohnilembus persalinus</name>
    <name type="common">Ciliate</name>
    <dbReference type="NCBI Taxonomy" id="266149"/>
    <lineage>
        <taxon>Eukaryota</taxon>
        <taxon>Sar</taxon>
        <taxon>Alveolata</taxon>
        <taxon>Ciliophora</taxon>
        <taxon>Intramacronucleata</taxon>
        <taxon>Oligohymenophorea</taxon>
        <taxon>Scuticociliatia</taxon>
        <taxon>Philasterida</taxon>
        <taxon>Pseudocohnilembidae</taxon>
        <taxon>Pseudocohnilembus</taxon>
    </lineage>
</organism>
<protein>
    <submittedName>
        <fullName evidence="3">Uncharacterized protein</fullName>
    </submittedName>
</protein>
<accession>A0A0V0R5X3</accession>
<sequence length="575" mass="69207">MQKSQTQKQLRRYDRSLNTYDIEGSRPKQFKRYVNNENQLSNQHQQQESNNNDNSHQMENQENQENQQNFQTNINKNSHNYRHYRGVQDSLQLFQNQQEQQQNQHKNRYGNNYVKPTSLDKNELGKSKEINSLDHFKPVIFQNKYDDYNRFYNNVHRQNIQPKSQLKELGLMEFQGFPVKNNTDNQGQQLNRQIPPSQMQQVLQQNQYQLNVAYQKQNQLENQNVRSSRNLGQPSSMQNIFNHDQNNQDNQQKIPNRRHFQNQQDNVLESSVQQNNSQNQENVYQKQENKYQQNQQQENHQQPENQNNNYDQQRQENGFQENQFKKSQRVDNINSDLQQFEENKAKFYRGYTPNSESQKRYEQLKNNLNQKAQNIEKTFIQNENQQIPQNERYQEQQQAQQNLNYPSEKQGYKQQNKDNISQSVVFGQNYNDYQKQQQNRIRNLKGNNSSQFMNIFSSVDVEKKLENQRQELQQYQDQNQNNQPQILQGNDNNYQKQNQNYQQKLNDRYQDQVNALQQENQNQNQNNLVFLQQQSYLPSILQGNRRRPANENQTKAHQSQMKGVFNYDINQSSVF</sequence>
<evidence type="ECO:0000256" key="1">
    <source>
        <dbReference type="SAM" id="Coils"/>
    </source>
</evidence>
<feature type="region of interest" description="Disordered" evidence="2">
    <location>
        <begin position="473"/>
        <end position="493"/>
    </location>
</feature>
<feature type="region of interest" description="Disordered" evidence="2">
    <location>
        <begin position="97"/>
        <end position="120"/>
    </location>
</feature>
<dbReference type="AlphaFoldDB" id="A0A0V0R5X3"/>
<feature type="compositionally biased region" description="Low complexity" evidence="2">
    <location>
        <begin position="267"/>
        <end position="310"/>
    </location>
</feature>
<reference evidence="3 4" key="1">
    <citation type="journal article" date="2015" name="Sci. Rep.">
        <title>Genome of the facultative scuticociliatosis pathogen Pseudocohnilembus persalinus provides insight into its virulence through horizontal gene transfer.</title>
        <authorList>
            <person name="Xiong J."/>
            <person name="Wang G."/>
            <person name="Cheng J."/>
            <person name="Tian M."/>
            <person name="Pan X."/>
            <person name="Warren A."/>
            <person name="Jiang C."/>
            <person name="Yuan D."/>
            <person name="Miao W."/>
        </authorList>
    </citation>
    <scope>NUCLEOTIDE SEQUENCE [LARGE SCALE GENOMIC DNA]</scope>
    <source>
        <strain evidence="3">36N120E</strain>
    </source>
</reference>
<evidence type="ECO:0000313" key="3">
    <source>
        <dbReference type="EMBL" id="KRX09760.1"/>
    </source>
</evidence>
<keyword evidence="4" id="KW-1185">Reference proteome</keyword>
<dbReference type="InParanoid" id="A0A0V0R5X3"/>
<dbReference type="EMBL" id="LDAU01000044">
    <property type="protein sequence ID" value="KRX09760.1"/>
    <property type="molecule type" value="Genomic_DNA"/>
</dbReference>
<keyword evidence="1" id="KW-0175">Coiled coil</keyword>
<feature type="compositionally biased region" description="Low complexity" evidence="2">
    <location>
        <begin position="238"/>
        <end position="251"/>
    </location>
</feature>
<evidence type="ECO:0000256" key="2">
    <source>
        <dbReference type="SAM" id="MobiDB-lite"/>
    </source>
</evidence>
<feature type="region of interest" description="Disordered" evidence="2">
    <location>
        <begin position="1"/>
        <end position="28"/>
    </location>
</feature>
<name>A0A0V0R5X3_PSEPJ</name>
<comment type="caution">
    <text evidence="3">The sequence shown here is derived from an EMBL/GenBank/DDBJ whole genome shotgun (WGS) entry which is preliminary data.</text>
</comment>
<feature type="region of interest" description="Disordered" evidence="2">
    <location>
        <begin position="41"/>
        <end position="65"/>
    </location>
</feature>
<dbReference type="Proteomes" id="UP000054937">
    <property type="component" value="Unassembled WGS sequence"/>
</dbReference>
<gene>
    <name evidence="3" type="ORF">PPERSA_02632</name>
</gene>
<evidence type="ECO:0000313" key="4">
    <source>
        <dbReference type="Proteomes" id="UP000054937"/>
    </source>
</evidence>
<feature type="region of interest" description="Disordered" evidence="2">
    <location>
        <begin position="267"/>
        <end position="311"/>
    </location>
</feature>
<feature type="compositionally biased region" description="Polar residues" evidence="2">
    <location>
        <begin position="222"/>
        <end position="237"/>
    </location>
</feature>